<sequence length="197" mass="23138">MLTQRLAYAGIKERKTAVTRKATDNNVKQIQTAIKLQSGTRPMSAEIWASIRHKDFTRQVRNFLWKSVHSAHRIRTFWKHIPEYLEHIILKCRRPGQSEIWKLAKDLWQKKHPTWPVLSLGNILGCGLVSLFMIWKIRNECVISRGGAEMPRHEIHNKWLYAMNMRLKFDRALTNHAKFGKQNSIKVSLVLRTWSST</sequence>
<evidence type="ECO:0000256" key="1">
    <source>
        <dbReference type="SAM" id="Phobius"/>
    </source>
</evidence>
<accession>A0AAD7H3A2</accession>
<keyword evidence="1" id="KW-1133">Transmembrane helix</keyword>
<keyword evidence="3" id="KW-1185">Reference proteome</keyword>
<protein>
    <submittedName>
        <fullName evidence="2">Uncharacterized protein</fullName>
    </submittedName>
</protein>
<organism evidence="2 3">
    <name type="scientific">Mycena metata</name>
    <dbReference type="NCBI Taxonomy" id="1033252"/>
    <lineage>
        <taxon>Eukaryota</taxon>
        <taxon>Fungi</taxon>
        <taxon>Dikarya</taxon>
        <taxon>Basidiomycota</taxon>
        <taxon>Agaricomycotina</taxon>
        <taxon>Agaricomycetes</taxon>
        <taxon>Agaricomycetidae</taxon>
        <taxon>Agaricales</taxon>
        <taxon>Marasmiineae</taxon>
        <taxon>Mycenaceae</taxon>
        <taxon>Mycena</taxon>
    </lineage>
</organism>
<evidence type="ECO:0000313" key="3">
    <source>
        <dbReference type="Proteomes" id="UP001215598"/>
    </source>
</evidence>
<keyword evidence="1" id="KW-0812">Transmembrane</keyword>
<proteinExistence type="predicted"/>
<gene>
    <name evidence="2" type="ORF">B0H16DRAFT_1667787</name>
</gene>
<dbReference type="EMBL" id="JARKIB010000399">
    <property type="protein sequence ID" value="KAJ7711323.1"/>
    <property type="molecule type" value="Genomic_DNA"/>
</dbReference>
<feature type="transmembrane region" description="Helical" evidence="1">
    <location>
        <begin position="115"/>
        <end position="135"/>
    </location>
</feature>
<reference evidence="2" key="1">
    <citation type="submission" date="2023-03" db="EMBL/GenBank/DDBJ databases">
        <title>Massive genome expansion in bonnet fungi (Mycena s.s.) driven by repeated elements and novel gene families across ecological guilds.</title>
        <authorList>
            <consortium name="Lawrence Berkeley National Laboratory"/>
            <person name="Harder C.B."/>
            <person name="Miyauchi S."/>
            <person name="Viragh M."/>
            <person name="Kuo A."/>
            <person name="Thoen E."/>
            <person name="Andreopoulos B."/>
            <person name="Lu D."/>
            <person name="Skrede I."/>
            <person name="Drula E."/>
            <person name="Henrissat B."/>
            <person name="Morin E."/>
            <person name="Kohler A."/>
            <person name="Barry K."/>
            <person name="LaButti K."/>
            <person name="Morin E."/>
            <person name="Salamov A."/>
            <person name="Lipzen A."/>
            <person name="Mereny Z."/>
            <person name="Hegedus B."/>
            <person name="Baldrian P."/>
            <person name="Stursova M."/>
            <person name="Weitz H."/>
            <person name="Taylor A."/>
            <person name="Grigoriev I.V."/>
            <person name="Nagy L.G."/>
            <person name="Martin F."/>
            <person name="Kauserud H."/>
        </authorList>
    </citation>
    <scope>NUCLEOTIDE SEQUENCE</scope>
    <source>
        <strain evidence="2">CBHHK182m</strain>
    </source>
</reference>
<dbReference type="AlphaFoldDB" id="A0AAD7H3A2"/>
<dbReference type="Proteomes" id="UP001215598">
    <property type="component" value="Unassembled WGS sequence"/>
</dbReference>
<evidence type="ECO:0000313" key="2">
    <source>
        <dbReference type="EMBL" id="KAJ7711323.1"/>
    </source>
</evidence>
<keyword evidence="1" id="KW-0472">Membrane</keyword>
<name>A0AAD7H3A2_9AGAR</name>
<comment type="caution">
    <text evidence="2">The sequence shown here is derived from an EMBL/GenBank/DDBJ whole genome shotgun (WGS) entry which is preliminary data.</text>
</comment>